<dbReference type="EMBL" id="JYDJ01003782">
    <property type="protein sequence ID" value="KRX29002.1"/>
    <property type="molecule type" value="Genomic_DNA"/>
</dbReference>
<evidence type="ECO:0000313" key="2">
    <source>
        <dbReference type="Proteomes" id="UP000055048"/>
    </source>
</evidence>
<comment type="caution">
    <text evidence="1">The sequence shown here is derived from an EMBL/GenBank/DDBJ whole genome shotgun (WGS) entry which is preliminary data.</text>
</comment>
<organism evidence="1 2">
    <name type="scientific">Trichinella murrelli</name>
    <dbReference type="NCBI Taxonomy" id="144512"/>
    <lineage>
        <taxon>Eukaryota</taxon>
        <taxon>Metazoa</taxon>
        <taxon>Ecdysozoa</taxon>
        <taxon>Nematoda</taxon>
        <taxon>Enoplea</taxon>
        <taxon>Dorylaimia</taxon>
        <taxon>Trichinellida</taxon>
        <taxon>Trichinellidae</taxon>
        <taxon>Trichinella</taxon>
    </lineage>
</organism>
<protein>
    <submittedName>
        <fullName evidence="1">Uncharacterized protein</fullName>
    </submittedName>
</protein>
<evidence type="ECO:0000313" key="1">
    <source>
        <dbReference type="EMBL" id="KRX29002.1"/>
    </source>
</evidence>
<dbReference type="Proteomes" id="UP000055048">
    <property type="component" value="Unassembled WGS sequence"/>
</dbReference>
<gene>
    <name evidence="1" type="ORF">T05_6260</name>
</gene>
<feature type="non-terminal residue" evidence="1">
    <location>
        <position position="1"/>
    </location>
</feature>
<dbReference type="AlphaFoldDB" id="A0A0V0SQH6"/>
<feature type="non-terminal residue" evidence="1">
    <location>
        <position position="35"/>
    </location>
</feature>
<keyword evidence="2" id="KW-1185">Reference proteome</keyword>
<proteinExistence type="predicted"/>
<accession>A0A0V0SQH6</accession>
<reference evidence="1 2" key="1">
    <citation type="submission" date="2015-01" db="EMBL/GenBank/DDBJ databases">
        <title>Evolution of Trichinella species and genotypes.</title>
        <authorList>
            <person name="Korhonen P.K."/>
            <person name="Edoardo P."/>
            <person name="Giuseppe L.R."/>
            <person name="Gasser R.B."/>
        </authorList>
    </citation>
    <scope>NUCLEOTIDE SEQUENCE [LARGE SCALE GENOMIC DNA]</scope>
    <source>
        <strain evidence="1">ISS417</strain>
    </source>
</reference>
<name>A0A0V0SQH6_9BILA</name>
<sequence length="35" mass="4126">LEEEEVEVEKRSTGCKERTEEGGINCEEIEERISW</sequence>